<dbReference type="GO" id="GO:0019634">
    <property type="term" value="P:organic phosphonate metabolic process"/>
    <property type="evidence" value="ECO:0007669"/>
    <property type="project" value="InterPro"/>
</dbReference>
<dbReference type="Gene3D" id="3.40.50.11310">
    <property type="entry name" value="Bacterial phosphonate metabolism protein PhnH"/>
    <property type="match status" value="1"/>
</dbReference>
<dbReference type="SUPFAM" id="SSF159709">
    <property type="entry name" value="PhnH-like"/>
    <property type="match status" value="1"/>
</dbReference>
<evidence type="ECO:0000313" key="2">
    <source>
        <dbReference type="Proteomes" id="UP000196027"/>
    </source>
</evidence>
<dbReference type="EMBL" id="CP021425">
    <property type="protein sequence ID" value="ARU59420.1"/>
    <property type="molecule type" value="Genomic_DNA"/>
</dbReference>
<organism evidence="1 2">
    <name type="scientific">Oleiphilus messinensis</name>
    <dbReference type="NCBI Taxonomy" id="141451"/>
    <lineage>
        <taxon>Bacteria</taxon>
        <taxon>Pseudomonadati</taxon>
        <taxon>Pseudomonadota</taxon>
        <taxon>Gammaproteobacteria</taxon>
        <taxon>Oceanospirillales</taxon>
        <taxon>Oleiphilaceae</taxon>
        <taxon>Oleiphilus</taxon>
    </lineage>
</organism>
<protein>
    <submittedName>
        <fullName evidence="1">Ribophosphonate triphosphate synthase subunit</fullName>
    </submittedName>
</protein>
<evidence type="ECO:0000313" key="1">
    <source>
        <dbReference type="EMBL" id="ARU59420.1"/>
    </source>
</evidence>
<dbReference type="RefSeq" id="WP_087464096.1">
    <property type="nucleotide sequence ID" value="NZ_CP021425.1"/>
</dbReference>
<dbReference type="InterPro" id="IPR038058">
    <property type="entry name" value="PhnH-like_sp"/>
</dbReference>
<proteinExistence type="predicted"/>
<dbReference type="PIRSF" id="PIRSF020680">
    <property type="entry name" value="PhnH"/>
    <property type="match status" value="1"/>
</dbReference>
<gene>
    <name evidence="1" type="primary">phnH</name>
    <name evidence="1" type="ORF">OLMES_5440</name>
</gene>
<dbReference type="NCBIfam" id="TIGR03292">
    <property type="entry name" value="PhnH_redo"/>
    <property type="match status" value="1"/>
</dbReference>
<dbReference type="Pfam" id="PF05845">
    <property type="entry name" value="PhnH"/>
    <property type="match status" value="1"/>
</dbReference>
<dbReference type="Proteomes" id="UP000196027">
    <property type="component" value="Chromosome"/>
</dbReference>
<name>A0A1Y0IGL2_9GAMM</name>
<dbReference type="AlphaFoldDB" id="A0A1Y0IGL2"/>
<sequence>MNELNELTTPGATVLWPAFTDPVEAAQSTFRRILKALSEPGTLLQMPHTPARTADMQQCLPDAAYCLALTLLDQDTQVWLSPRYRHPDVIANLRFHCGCKIINTPGSADFAFVHSSEVTSFSEFSRGTQAYPEKSTSVIFEMESLTAGLALQLSGPGIPTVRHHQVKPLQKNMLQQWYRNQADFPCGIDMYLTCGDKLLGIPRSTHVQLHEEVVTCASEAV</sequence>
<reference evidence="1 2" key="1">
    <citation type="submission" date="2017-05" db="EMBL/GenBank/DDBJ databases">
        <title>Genomic insights into alkan degradation activity of Oleiphilus messinensis.</title>
        <authorList>
            <person name="Kozyavkin S.A."/>
            <person name="Slesarev A.I."/>
            <person name="Golyshin P.N."/>
            <person name="Korzhenkov A."/>
            <person name="Golyshina O.N."/>
            <person name="Toshchakov S.V."/>
        </authorList>
    </citation>
    <scope>NUCLEOTIDE SEQUENCE [LARGE SCALE GENOMIC DNA]</scope>
    <source>
        <strain evidence="1 2">ME102</strain>
    </source>
</reference>
<dbReference type="KEGG" id="ome:OLMES_5440"/>
<dbReference type="OrthoDB" id="9814509at2"/>
<dbReference type="InterPro" id="IPR008772">
    <property type="entry name" value="Phosphonate_metab_PhnH"/>
</dbReference>
<accession>A0A1Y0IGL2</accession>
<keyword evidence="2" id="KW-1185">Reference proteome</keyword>